<organism evidence="3 4">
    <name type="scientific">Syrrhaptes paradoxus</name>
    <name type="common">Pallas's sandgrouse</name>
    <dbReference type="NCBI Taxonomy" id="302527"/>
    <lineage>
        <taxon>Eukaryota</taxon>
        <taxon>Metazoa</taxon>
        <taxon>Chordata</taxon>
        <taxon>Craniata</taxon>
        <taxon>Vertebrata</taxon>
        <taxon>Euteleostomi</taxon>
        <taxon>Archelosauria</taxon>
        <taxon>Archosauria</taxon>
        <taxon>Dinosauria</taxon>
        <taxon>Saurischia</taxon>
        <taxon>Theropoda</taxon>
        <taxon>Coelurosauria</taxon>
        <taxon>Aves</taxon>
        <taxon>Neognathae</taxon>
        <taxon>Neoaves</taxon>
        <taxon>Columbimorphae</taxon>
        <taxon>Pterocliformes</taxon>
        <taxon>Pteroclidae</taxon>
        <taxon>Syrrhaptes</taxon>
    </lineage>
</organism>
<evidence type="ECO:0000313" key="4">
    <source>
        <dbReference type="Proteomes" id="UP000536260"/>
    </source>
</evidence>
<gene>
    <name evidence="3" type="primary">Ampd2_0</name>
    <name evidence="3" type="ORF">SYRPAR_R04809</name>
</gene>
<dbReference type="EMBL" id="VZTO01018758">
    <property type="protein sequence ID" value="NXT25976.1"/>
    <property type="molecule type" value="Genomic_DNA"/>
</dbReference>
<evidence type="ECO:0000313" key="3">
    <source>
        <dbReference type="EMBL" id="NXT25976.1"/>
    </source>
</evidence>
<keyword evidence="2" id="KW-0546">Nucleotide metabolism</keyword>
<dbReference type="InterPro" id="IPR006329">
    <property type="entry name" value="AMPD"/>
</dbReference>
<dbReference type="GO" id="GO:0003876">
    <property type="term" value="F:AMP deaminase activity"/>
    <property type="evidence" value="ECO:0007669"/>
    <property type="project" value="InterPro"/>
</dbReference>
<evidence type="ECO:0000256" key="1">
    <source>
        <dbReference type="ARBA" id="ARBA00006676"/>
    </source>
</evidence>
<evidence type="ECO:0000256" key="2">
    <source>
        <dbReference type="ARBA" id="ARBA00023080"/>
    </source>
</evidence>
<protein>
    <submittedName>
        <fullName evidence="3">AMPD2 deaminase</fullName>
    </submittedName>
</protein>
<reference evidence="3 4" key="1">
    <citation type="submission" date="2019-09" db="EMBL/GenBank/DDBJ databases">
        <title>Bird 10,000 Genomes (B10K) Project - Family phase.</title>
        <authorList>
            <person name="Zhang G."/>
        </authorList>
    </citation>
    <scope>NUCLEOTIDE SEQUENCE [LARGE SCALE GENOMIC DNA]</scope>
    <source>
        <strain evidence="3">B10K-DU-003-42</strain>
        <tissue evidence="3">Mixed tissue sample</tissue>
    </source>
</reference>
<sequence length="140" mass="16389">FPEESPIEQLEERRQRLERQISQDVKLEPDILLRAKQDFLKIDSAADLQLFKEQSEDLVDHVPKEREALLEREFQRVTISGEEKCGVPFTDLLDAAKSVVKALFLREKYMGLSLQSFCKTTARFLQELSEKPLETRTYEE</sequence>
<feature type="non-terminal residue" evidence="3">
    <location>
        <position position="1"/>
    </location>
</feature>
<dbReference type="Pfam" id="PF19326">
    <property type="entry name" value="AMP_deaminase"/>
    <property type="match status" value="1"/>
</dbReference>
<dbReference type="Proteomes" id="UP000536260">
    <property type="component" value="Unassembled WGS sequence"/>
</dbReference>
<comment type="caution">
    <text evidence="3">The sequence shown here is derived from an EMBL/GenBank/DDBJ whole genome shotgun (WGS) entry which is preliminary data.</text>
</comment>
<keyword evidence="4" id="KW-1185">Reference proteome</keyword>
<accession>A0A7L3B4I4</accession>
<dbReference type="AlphaFoldDB" id="A0A7L3B4I4"/>
<feature type="non-terminal residue" evidence="3">
    <location>
        <position position="140"/>
    </location>
</feature>
<name>A0A7L3B4I4_9AVES</name>
<comment type="similarity">
    <text evidence="1">Belongs to the metallo-dependent hydrolases superfamily. Adenosine and AMP deaminases family.</text>
</comment>
<proteinExistence type="inferred from homology"/>
<dbReference type="GO" id="GO:0032264">
    <property type="term" value="P:IMP salvage"/>
    <property type="evidence" value="ECO:0007669"/>
    <property type="project" value="InterPro"/>
</dbReference>